<dbReference type="NCBIfam" id="TIGR02225">
    <property type="entry name" value="recomb_XerD"/>
    <property type="match status" value="1"/>
</dbReference>
<feature type="active site" evidence="10">
    <location>
        <position position="266"/>
    </location>
</feature>
<evidence type="ECO:0000256" key="2">
    <source>
        <dbReference type="ARBA" id="ARBA00010450"/>
    </source>
</evidence>
<dbReference type="RefSeq" id="WP_211421392.1">
    <property type="nucleotide sequence ID" value="NZ_CP072642.1"/>
</dbReference>
<keyword evidence="9 10" id="KW-0131">Cell cycle</keyword>
<comment type="function">
    <text evidence="10">Site-specific tyrosine recombinase, which acts by catalyzing the cutting and rejoining of the recombining DNA molecules. The XerC-XerD complex is essential to convert dimers of the bacterial chromosome into monomers to permit their segregation at cell division. It also contributes to the segregational stability of plasmids.</text>
</comment>
<evidence type="ECO:0000256" key="10">
    <source>
        <dbReference type="HAMAP-Rule" id="MF_01808"/>
    </source>
</evidence>
<dbReference type="SUPFAM" id="SSF56349">
    <property type="entry name" value="DNA breaking-rejoining enzymes"/>
    <property type="match status" value="1"/>
</dbReference>
<dbReference type="InterPro" id="IPR044068">
    <property type="entry name" value="CB"/>
</dbReference>
<evidence type="ECO:0000259" key="11">
    <source>
        <dbReference type="PROSITE" id="PS51898"/>
    </source>
</evidence>
<dbReference type="InterPro" id="IPR013762">
    <property type="entry name" value="Integrase-like_cat_sf"/>
</dbReference>
<feature type="active site" evidence="10">
    <location>
        <position position="146"/>
    </location>
</feature>
<dbReference type="Pfam" id="PF02899">
    <property type="entry name" value="Phage_int_SAM_1"/>
    <property type="match status" value="1"/>
</dbReference>
<keyword evidence="7 10" id="KW-0238">DNA-binding</keyword>
<dbReference type="PANTHER" id="PTHR30349:SF81">
    <property type="entry name" value="TYROSINE RECOMBINASE XERC"/>
    <property type="match status" value="1"/>
</dbReference>
<dbReference type="PROSITE" id="PS51898">
    <property type="entry name" value="TYR_RECOMBINASE"/>
    <property type="match status" value="1"/>
</dbReference>
<evidence type="ECO:0000313" key="13">
    <source>
        <dbReference type="EMBL" id="QUV92964.1"/>
    </source>
</evidence>
<feature type="domain" description="Core-binding (CB)" evidence="12">
    <location>
        <begin position="1"/>
        <end position="85"/>
    </location>
</feature>
<evidence type="ECO:0000256" key="9">
    <source>
        <dbReference type="ARBA" id="ARBA00023306"/>
    </source>
</evidence>
<dbReference type="InterPro" id="IPR002104">
    <property type="entry name" value="Integrase_catalytic"/>
</dbReference>
<feature type="active site" description="O-(3'-phospho-DNA)-tyrosine intermediate" evidence="10">
    <location>
        <position position="275"/>
    </location>
</feature>
<keyword evidence="6 10" id="KW-0229">DNA integration</keyword>
<evidence type="ECO:0000256" key="4">
    <source>
        <dbReference type="ARBA" id="ARBA00022618"/>
    </source>
</evidence>
<evidence type="ECO:0000313" key="14">
    <source>
        <dbReference type="Proteomes" id="UP000677668"/>
    </source>
</evidence>
<dbReference type="InterPro" id="IPR050090">
    <property type="entry name" value="Tyrosine_recombinase_XerCD"/>
</dbReference>
<dbReference type="PROSITE" id="PS51900">
    <property type="entry name" value="CB"/>
    <property type="match status" value="1"/>
</dbReference>
<dbReference type="InterPro" id="IPR010998">
    <property type="entry name" value="Integrase_recombinase_N"/>
</dbReference>
<protein>
    <recommendedName>
        <fullName evidence="10">Tyrosine recombinase XerC</fullName>
    </recommendedName>
</protein>
<evidence type="ECO:0000256" key="7">
    <source>
        <dbReference type="ARBA" id="ARBA00023125"/>
    </source>
</evidence>
<gene>
    <name evidence="13" type="primary">xerD</name>
    <name evidence="10" type="synonym">xerC</name>
    <name evidence="13" type="ORF">J8C05_06120</name>
</gene>
<evidence type="ECO:0000256" key="5">
    <source>
        <dbReference type="ARBA" id="ARBA00022829"/>
    </source>
</evidence>
<evidence type="ECO:0000256" key="1">
    <source>
        <dbReference type="ARBA" id="ARBA00004496"/>
    </source>
</evidence>
<evidence type="ECO:0000256" key="6">
    <source>
        <dbReference type="ARBA" id="ARBA00022908"/>
    </source>
</evidence>
<dbReference type="EMBL" id="CP072642">
    <property type="protein sequence ID" value="QUV92964.1"/>
    <property type="molecule type" value="Genomic_DNA"/>
</dbReference>
<proteinExistence type="inferred from homology"/>
<dbReference type="CDD" id="cd00798">
    <property type="entry name" value="INT_XerDC_C"/>
    <property type="match status" value="1"/>
</dbReference>
<dbReference type="InterPro" id="IPR023009">
    <property type="entry name" value="Tyrosine_recombinase_XerC/XerD"/>
</dbReference>
<dbReference type="Proteomes" id="UP000677668">
    <property type="component" value="Chromosome 1"/>
</dbReference>
<feature type="active site" evidence="10">
    <location>
        <position position="240"/>
    </location>
</feature>
<dbReference type="InterPro" id="IPR004107">
    <property type="entry name" value="Integrase_SAM-like_N"/>
</dbReference>
<dbReference type="InterPro" id="IPR011932">
    <property type="entry name" value="Recomb_XerD"/>
</dbReference>
<dbReference type="NCBIfam" id="NF040815">
    <property type="entry name" value="recomb_XerA_Arch"/>
    <property type="match status" value="1"/>
</dbReference>
<dbReference type="InterPro" id="IPR011010">
    <property type="entry name" value="DNA_brk_join_enz"/>
</dbReference>
<sequence length="294" mass="33500">MARDIVTEFLAYLRVERGLSANTLDAYRRDLTKLTHFAAARQKEVLTLERSDITAFIESLFRSGLDARSVERALVVVRNLYRFLVLDGHRRTDPTVSLVPPRSWQTLPKFLTPEEVERLLQQADITTEAGARDRAMLELLYATGLRVSELCRLKLGDVNREAGYLVCLGKGSKERQVPIGRSALAALTRYLHFRAARPSGMEESQYLFITARGKPMTRQLCWKMVSEYGQRAGLGAVTPHMIRHTFATHLLERGADLRSVQMLLGHADLTTTQIYTHVTAEHLRETYRKCHPRH</sequence>
<name>A0ABX8AWB4_9BACT</name>
<feature type="active site" evidence="10">
    <location>
        <position position="170"/>
    </location>
</feature>
<dbReference type="Pfam" id="PF00589">
    <property type="entry name" value="Phage_integrase"/>
    <property type="match status" value="1"/>
</dbReference>
<comment type="similarity">
    <text evidence="10">Belongs to the 'phage' integrase family. XerC subfamily.</text>
</comment>
<dbReference type="PANTHER" id="PTHR30349">
    <property type="entry name" value="PHAGE INTEGRASE-RELATED"/>
    <property type="match status" value="1"/>
</dbReference>
<comment type="subcellular location">
    <subcellularLocation>
        <location evidence="1 10">Cytoplasm</location>
    </subcellularLocation>
</comment>
<evidence type="ECO:0000256" key="8">
    <source>
        <dbReference type="ARBA" id="ARBA00023172"/>
    </source>
</evidence>
<keyword evidence="8 10" id="KW-0233">DNA recombination</keyword>
<comment type="similarity">
    <text evidence="2">Belongs to the 'phage' integrase family. XerD subfamily.</text>
</comment>
<evidence type="ECO:0000256" key="3">
    <source>
        <dbReference type="ARBA" id="ARBA00022490"/>
    </source>
</evidence>
<dbReference type="Gene3D" id="1.10.443.10">
    <property type="entry name" value="Intergrase catalytic core"/>
    <property type="match status" value="1"/>
</dbReference>
<dbReference type="HAMAP" id="MF_01808">
    <property type="entry name" value="Recomb_XerC_XerD"/>
    <property type="match status" value="1"/>
</dbReference>
<keyword evidence="4 10" id="KW-0132">Cell division</keyword>
<reference evidence="13 14" key="1">
    <citation type="submission" date="2021-03" db="EMBL/GenBank/DDBJ databases">
        <title>Genomic and phenotypic characterization of Chloracidobacterium isolates provides evidence for multiple species.</title>
        <authorList>
            <person name="Saini M.K."/>
            <person name="Costas A.M.G."/>
            <person name="Tank M."/>
            <person name="Bryant D.A."/>
        </authorList>
    </citation>
    <scope>NUCLEOTIDE SEQUENCE [LARGE SCALE GENOMIC DNA]</scope>
    <source>
        <strain evidence="13 14">N</strain>
    </source>
</reference>
<feature type="active site" evidence="10">
    <location>
        <position position="243"/>
    </location>
</feature>
<keyword evidence="3 10" id="KW-0963">Cytoplasm</keyword>
<dbReference type="Gene3D" id="1.10.150.130">
    <property type="match status" value="1"/>
</dbReference>
<accession>A0ABX8AWB4</accession>
<evidence type="ECO:0000259" key="12">
    <source>
        <dbReference type="PROSITE" id="PS51900"/>
    </source>
</evidence>
<dbReference type="NCBIfam" id="NF001399">
    <property type="entry name" value="PRK00283.1"/>
    <property type="match status" value="1"/>
</dbReference>
<keyword evidence="14" id="KW-1185">Reference proteome</keyword>
<feature type="domain" description="Tyr recombinase" evidence="11">
    <location>
        <begin position="106"/>
        <end position="288"/>
    </location>
</feature>
<organism evidence="13 14">
    <name type="scientific">Chloracidobacterium sp. N</name>
    <dbReference type="NCBI Taxonomy" id="2821540"/>
    <lineage>
        <taxon>Bacteria</taxon>
        <taxon>Pseudomonadati</taxon>
        <taxon>Acidobacteriota</taxon>
        <taxon>Terriglobia</taxon>
        <taxon>Terriglobales</taxon>
        <taxon>Acidobacteriaceae</taxon>
        <taxon>Chloracidobacterium</taxon>
        <taxon>Chloracidobacterium aggregatum</taxon>
    </lineage>
</organism>
<comment type="subunit">
    <text evidence="10">Forms a cyclic heterotetrameric complex composed of two molecules of XerC and two molecules of XerD.</text>
</comment>
<keyword evidence="5 10" id="KW-0159">Chromosome partition</keyword>